<sequence length="328" mass="35943">MTQLPGEPMLAAPTASPRLPTGWAAEPKWDGFRSLLARGAGGRVQLVSRRGRSLAESFPEIVDAALALPAGLGDVAFDGELVIWNEGRLDFKLLLKRQGRRRAAVRTLAARHPAHYVAFDLLYLGDRSLLREPYLVRRRELERLFAEFALTPPWTLCPSTTDPAEAALWLTAWTGLGIEGICFKALHEPYLPGRRAWRKYRVRDSIEVVIGAITGTPEHPDTLLVGLPGPDRQLRFLGRTVPLHAPAAAELAPELAGAGPAHPWRDQLLTRAFEPGAAYPVTLVDPNTVVEVSAPATVDSAGRWRQPARFLRTRPDLTPAELQPVADG</sequence>
<dbReference type="GO" id="GO:0006281">
    <property type="term" value="P:DNA repair"/>
    <property type="evidence" value="ECO:0007669"/>
    <property type="project" value="InterPro"/>
</dbReference>
<dbReference type="GO" id="GO:0003910">
    <property type="term" value="F:DNA ligase (ATP) activity"/>
    <property type="evidence" value="ECO:0007669"/>
    <property type="project" value="UniProtKB-EC"/>
</dbReference>
<evidence type="ECO:0000313" key="6">
    <source>
        <dbReference type="Proteomes" id="UP000677913"/>
    </source>
</evidence>
<dbReference type="InterPro" id="IPR044119">
    <property type="entry name" value="Adenylation_LigC-like"/>
</dbReference>
<gene>
    <name evidence="5" type="ORF">KGA66_00165</name>
</gene>
<accession>A0A8J7WJT2</accession>
<evidence type="ECO:0000259" key="4">
    <source>
        <dbReference type="PROSITE" id="PS50160"/>
    </source>
</evidence>
<comment type="similarity">
    <text evidence="1">Belongs to the ATP-dependent DNA ligase family.</text>
</comment>
<dbReference type="CDD" id="cd07905">
    <property type="entry name" value="Adenylation_DNA_ligase_LigC"/>
    <property type="match status" value="1"/>
</dbReference>
<reference evidence="5" key="1">
    <citation type="submission" date="2021-04" db="EMBL/GenBank/DDBJ databases">
        <title>Genome based classification of Actinospica acidithermotolerans sp. nov., an actinobacterium isolated from an Indonesian hot spring.</title>
        <authorList>
            <person name="Kusuma A.B."/>
            <person name="Putra K.E."/>
            <person name="Nafisah S."/>
            <person name="Loh J."/>
            <person name="Nouioui I."/>
            <person name="Goodfellow M."/>
        </authorList>
    </citation>
    <scope>NUCLEOTIDE SEQUENCE</scope>
    <source>
        <strain evidence="5">DSM 45618</strain>
    </source>
</reference>
<dbReference type="InterPro" id="IPR012340">
    <property type="entry name" value="NA-bd_OB-fold"/>
</dbReference>
<name>A0A8J7WJT2_9ACTN</name>
<keyword evidence="2 5" id="KW-0436">Ligase</keyword>
<feature type="domain" description="ATP-dependent DNA ligase family profile" evidence="4">
    <location>
        <begin position="116"/>
        <end position="239"/>
    </location>
</feature>
<dbReference type="AlphaFoldDB" id="A0A8J7WJT2"/>
<dbReference type="Pfam" id="PF01068">
    <property type="entry name" value="DNA_ligase_A_M"/>
    <property type="match status" value="1"/>
</dbReference>
<dbReference type="PANTHER" id="PTHR45674">
    <property type="entry name" value="DNA LIGASE 1/3 FAMILY MEMBER"/>
    <property type="match status" value="1"/>
</dbReference>
<organism evidence="5 6">
    <name type="scientific">Actinocrinis puniceicyclus</name>
    <dbReference type="NCBI Taxonomy" id="977794"/>
    <lineage>
        <taxon>Bacteria</taxon>
        <taxon>Bacillati</taxon>
        <taxon>Actinomycetota</taxon>
        <taxon>Actinomycetes</taxon>
        <taxon>Catenulisporales</taxon>
        <taxon>Actinospicaceae</taxon>
        <taxon>Actinocrinis</taxon>
    </lineage>
</organism>
<dbReference type="PROSITE" id="PS50160">
    <property type="entry name" value="DNA_LIGASE_A3"/>
    <property type="match status" value="1"/>
</dbReference>
<dbReference type="EMBL" id="JAGSXH010000001">
    <property type="protein sequence ID" value="MBS2961437.1"/>
    <property type="molecule type" value="Genomic_DNA"/>
</dbReference>
<dbReference type="InterPro" id="IPR012310">
    <property type="entry name" value="DNA_ligase_ATP-dep_cent"/>
</dbReference>
<dbReference type="RefSeq" id="WP_211463133.1">
    <property type="nucleotide sequence ID" value="NZ_JAGSXH010000001.1"/>
</dbReference>
<proteinExistence type="inferred from homology"/>
<dbReference type="Proteomes" id="UP000677913">
    <property type="component" value="Unassembled WGS sequence"/>
</dbReference>
<dbReference type="PANTHER" id="PTHR45674:SF4">
    <property type="entry name" value="DNA LIGASE 1"/>
    <property type="match status" value="1"/>
</dbReference>
<protein>
    <submittedName>
        <fullName evidence="5">ATP-dependent DNA ligase</fullName>
    </submittedName>
</protein>
<comment type="caution">
    <text evidence="5">The sequence shown here is derived from an EMBL/GenBank/DDBJ whole genome shotgun (WGS) entry which is preliminary data.</text>
</comment>
<dbReference type="SUPFAM" id="SSF56091">
    <property type="entry name" value="DNA ligase/mRNA capping enzyme, catalytic domain"/>
    <property type="match status" value="1"/>
</dbReference>
<comment type="catalytic activity">
    <reaction evidence="3">
        <text>ATP + (deoxyribonucleotide)n-3'-hydroxyl + 5'-phospho-(deoxyribonucleotide)m = (deoxyribonucleotide)n+m + AMP + diphosphate.</text>
        <dbReference type="EC" id="6.5.1.1"/>
    </reaction>
</comment>
<evidence type="ECO:0000256" key="1">
    <source>
        <dbReference type="ARBA" id="ARBA00007572"/>
    </source>
</evidence>
<dbReference type="Gene3D" id="2.40.50.140">
    <property type="entry name" value="Nucleic acid-binding proteins"/>
    <property type="match status" value="1"/>
</dbReference>
<evidence type="ECO:0000256" key="2">
    <source>
        <dbReference type="ARBA" id="ARBA00022598"/>
    </source>
</evidence>
<dbReference type="InterPro" id="IPR050191">
    <property type="entry name" value="ATP-dep_DNA_ligase"/>
</dbReference>
<evidence type="ECO:0000256" key="3">
    <source>
        <dbReference type="ARBA" id="ARBA00034003"/>
    </source>
</evidence>
<keyword evidence="6" id="KW-1185">Reference proteome</keyword>
<dbReference type="GO" id="GO:0006310">
    <property type="term" value="P:DNA recombination"/>
    <property type="evidence" value="ECO:0007669"/>
    <property type="project" value="InterPro"/>
</dbReference>
<dbReference type="GO" id="GO:0005524">
    <property type="term" value="F:ATP binding"/>
    <property type="evidence" value="ECO:0007669"/>
    <property type="project" value="InterPro"/>
</dbReference>
<evidence type="ECO:0000313" key="5">
    <source>
        <dbReference type="EMBL" id="MBS2961437.1"/>
    </source>
</evidence>
<dbReference type="Gene3D" id="3.30.470.30">
    <property type="entry name" value="DNA ligase/mRNA capping enzyme"/>
    <property type="match status" value="1"/>
</dbReference>